<dbReference type="OrthoDB" id="8005577at2"/>
<reference evidence="2 3" key="1">
    <citation type="submission" date="2019-06" db="EMBL/GenBank/DDBJ databases">
        <authorList>
            <person name="Rodrigo-Torres L."/>
            <person name="Arahal R. D."/>
            <person name="Lucena T."/>
        </authorList>
    </citation>
    <scope>NUCLEOTIDE SEQUENCE [LARGE SCALE GENOMIC DNA]</scope>
    <source>
        <strain evidence="2 3">SB0023/3</strain>
    </source>
</reference>
<keyword evidence="3" id="KW-1185">Reference proteome</keyword>
<evidence type="ECO:0000313" key="3">
    <source>
        <dbReference type="Proteomes" id="UP000410984"/>
    </source>
</evidence>
<feature type="chain" id="PRO_5021230451" evidence="1">
    <location>
        <begin position="23"/>
        <end position="77"/>
    </location>
</feature>
<dbReference type="Proteomes" id="UP000410984">
    <property type="component" value="Unassembled WGS sequence"/>
</dbReference>
<sequence length="77" mass="8034">MRTDIRALALGLAALLALPALAQAREIRSAKPVPKAQARATLAASESFQARMSRLDALMGGPARTGAVRARSANAEH</sequence>
<gene>
    <name evidence="2" type="ORF">MET9862_03633</name>
</gene>
<feature type="signal peptide" evidence="1">
    <location>
        <begin position="1"/>
        <end position="22"/>
    </location>
</feature>
<proteinExistence type="predicted"/>
<evidence type="ECO:0000256" key="1">
    <source>
        <dbReference type="SAM" id="SignalP"/>
    </source>
</evidence>
<evidence type="ECO:0000313" key="2">
    <source>
        <dbReference type="EMBL" id="VUD73021.1"/>
    </source>
</evidence>
<dbReference type="EMBL" id="CABFPH010000056">
    <property type="protein sequence ID" value="VUD73021.1"/>
    <property type="molecule type" value="Genomic_DNA"/>
</dbReference>
<protein>
    <submittedName>
        <fullName evidence="2">Uncharacterized protein</fullName>
    </submittedName>
</protein>
<dbReference type="RefSeq" id="WP_142584288.1">
    <property type="nucleotide sequence ID" value="NZ_CABFPH010000056.1"/>
</dbReference>
<accession>A0A509EFR1</accession>
<dbReference type="AlphaFoldDB" id="A0A509EFR1"/>
<keyword evidence="1" id="KW-0732">Signal</keyword>
<organism evidence="2 3">
    <name type="scientific">Methylobacterium symbioticum</name>
    <dbReference type="NCBI Taxonomy" id="2584084"/>
    <lineage>
        <taxon>Bacteria</taxon>
        <taxon>Pseudomonadati</taxon>
        <taxon>Pseudomonadota</taxon>
        <taxon>Alphaproteobacteria</taxon>
        <taxon>Hyphomicrobiales</taxon>
        <taxon>Methylobacteriaceae</taxon>
        <taxon>Methylobacterium</taxon>
    </lineage>
</organism>
<name>A0A509EFR1_9HYPH</name>